<name>A0A3D9JMY4_9BACL</name>
<dbReference type="RefSeq" id="WP_116062168.1">
    <property type="nucleotide sequence ID" value="NZ_QRDZ01000015.1"/>
</dbReference>
<proteinExistence type="predicted"/>
<reference evidence="1 2" key="1">
    <citation type="submission" date="2018-07" db="EMBL/GenBank/DDBJ databases">
        <title>Genomic Encyclopedia of Type Strains, Phase III (KMG-III): the genomes of soil and plant-associated and newly described type strains.</title>
        <authorList>
            <person name="Whitman W."/>
        </authorList>
    </citation>
    <scope>NUCLEOTIDE SEQUENCE [LARGE SCALE GENOMIC DNA]</scope>
    <source>
        <strain evidence="1 2">CECT 7287</strain>
    </source>
</reference>
<keyword evidence="2" id="KW-1185">Reference proteome</keyword>
<dbReference type="AlphaFoldDB" id="A0A3D9JMY4"/>
<comment type="caution">
    <text evidence="1">The sequence shown here is derived from an EMBL/GenBank/DDBJ whole genome shotgun (WGS) entry which is preliminary data.</text>
</comment>
<organism evidence="1 2">
    <name type="scientific">Cohnella phaseoli</name>
    <dbReference type="NCBI Taxonomy" id="456490"/>
    <lineage>
        <taxon>Bacteria</taxon>
        <taxon>Bacillati</taxon>
        <taxon>Bacillota</taxon>
        <taxon>Bacilli</taxon>
        <taxon>Bacillales</taxon>
        <taxon>Paenibacillaceae</taxon>
        <taxon>Cohnella</taxon>
    </lineage>
</organism>
<dbReference type="OrthoDB" id="2889126at2"/>
<dbReference type="Proteomes" id="UP000256977">
    <property type="component" value="Unassembled WGS sequence"/>
</dbReference>
<accession>A0A3D9JMY4</accession>
<protein>
    <submittedName>
        <fullName evidence="1">Uncharacterized protein</fullName>
    </submittedName>
</protein>
<sequence>MIPLSHSLPYDILMQDVIAQECPYCRSSNVRLPLTPEEVRDMYGGARKRTIVFPCCQGTLRIIDADRDYLLANRAIR</sequence>
<evidence type="ECO:0000313" key="2">
    <source>
        <dbReference type="Proteomes" id="UP000256977"/>
    </source>
</evidence>
<gene>
    <name evidence="1" type="ORF">DFP98_11547</name>
</gene>
<dbReference type="EMBL" id="QRDZ01000015">
    <property type="protein sequence ID" value="RED75432.1"/>
    <property type="molecule type" value="Genomic_DNA"/>
</dbReference>
<evidence type="ECO:0000313" key="1">
    <source>
        <dbReference type="EMBL" id="RED75432.1"/>
    </source>
</evidence>